<dbReference type="Pfam" id="PF08323">
    <property type="entry name" value="Glyco_transf_5"/>
    <property type="match status" value="1"/>
</dbReference>
<evidence type="ECO:0000256" key="6">
    <source>
        <dbReference type="ARBA" id="ARBA00022679"/>
    </source>
</evidence>
<evidence type="ECO:0000256" key="7">
    <source>
        <dbReference type="ARBA" id="ARBA00023056"/>
    </source>
</evidence>
<comment type="pathway">
    <text evidence="3 8">Glycan biosynthesis; glycogen biosynthesis.</text>
</comment>
<dbReference type="Pfam" id="PF00534">
    <property type="entry name" value="Glycos_transf_1"/>
    <property type="match status" value="1"/>
</dbReference>
<dbReference type="InterPro" id="IPR011835">
    <property type="entry name" value="GS/SS"/>
</dbReference>
<gene>
    <name evidence="8 11" type="primary">glgA</name>
    <name evidence="11" type="ORF">Q8A64_09950</name>
</gene>
<keyword evidence="7 8" id="KW-0320">Glycogen biosynthesis</keyword>
<evidence type="ECO:0000256" key="2">
    <source>
        <dbReference type="ARBA" id="ARBA00002764"/>
    </source>
</evidence>
<dbReference type="PANTHER" id="PTHR45825">
    <property type="entry name" value="GRANULE-BOUND STARCH SYNTHASE 1, CHLOROPLASTIC/AMYLOPLASTIC"/>
    <property type="match status" value="1"/>
</dbReference>
<feature type="domain" description="Starch synthase catalytic" evidence="10">
    <location>
        <begin position="3"/>
        <end position="244"/>
    </location>
</feature>
<proteinExistence type="inferred from homology"/>
<comment type="function">
    <text evidence="2 8">Synthesizes alpha-1,4-glucan chains using ADP-glucose.</text>
</comment>
<dbReference type="GO" id="GO:0009011">
    <property type="term" value="F:alpha-1,4-glucan glucosyltransferase (ADP-glucose donor) activity"/>
    <property type="evidence" value="ECO:0007669"/>
    <property type="project" value="UniProtKB-EC"/>
</dbReference>
<comment type="catalytic activity">
    <reaction evidence="1 8">
        <text>[(1-&gt;4)-alpha-D-glucosyl](n) + ADP-alpha-D-glucose = [(1-&gt;4)-alpha-D-glucosyl](n+1) + ADP + H(+)</text>
        <dbReference type="Rhea" id="RHEA:18189"/>
        <dbReference type="Rhea" id="RHEA-COMP:9584"/>
        <dbReference type="Rhea" id="RHEA-COMP:9587"/>
        <dbReference type="ChEBI" id="CHEBI:15378"/>
        <dbReference type="ChEBI" id="CHEBI:15444"/>
        <dbReference type="ChEBI" id="CHEBI:57498"/>
        <dbReference type="ChEBI" id="CHEBI:456216"/>
        <dbReference type="EC" id="2.4.1.21"/>
    </reaction>
</comment>
<evidence type="ECO:0000256" key="4">
    <source>
        <dbReference type="ARBA" id="ARBA00010281"/>
    </source>
</evidence>
<evidence type="ECO:0000313" key="11">
    <source>
        <dbReference type="EMBL" id="MDQ9170730.1"/>
    </source>
</evidence>
<feature type="binding site" evidence="8">
    <location>
        <position position="16"/>
    </location>
    <ligand>
        <name>ADP-alpha-D-glucose</name>
        <dbReference type="ChEBI" id="CHEBI:57498"/>
    </ligand>
</feature>
<dbReference type="PANTHER" id="PTHR45825:SF11">
    <property type="entry name" value="ALPHA AMYLASE DOMAIN-CONTAINING PROTEIN"/>
    <property type="match status" value="1"/>
</dbReference>
<keyword evidence="12" id="KW-1185">Reference proteome</keyword>
<dbReference type="SUPFAM" id="SSF53756">
    <property type="entry name" value="UDP-Glycosyltransferase/glycogen phosphorylase"/>
    <property type="match status" value="1"/>
</dbReference>
<reference evidence="11 12" key="1">
    <citation type="submission" date="2023-08" db="EMBL/GenBank/DDBJ databases">
        <title>Oxalobacteraceae gen .nov., isolated from river sludge outside the plant.</title>
        <authorList>
            <person name="Zhao S.Y."/>
        </authorList>
    </citation>
    <scope>NUCLEOTIDE SEQUENCE [LARGE SCALE GENOMIC DNA]</scope>
    <source>
        <strain evidence="11 12">R-40</strain>
    </source>
</reference>
<feature type="domain" description="Glycosyl transferase family 1" evidence="9">
    <location>
        <begin position="297"/>
        <end position="452"/>
    </location>
</feature>
<evidence type="ECO:0000256" key="1">
    <source>
        <dbReference type="ARBA" id="ARBA00001478"/>
    </source>
</evidence>
<dbReference type="InterPro" id="IPR013534">
    <property type="entry name" value="Starch_synth_cat_dom"/>
</dbReference>
<keyword evidence="6 8" id="KW-0808">Transferase</keyword>
<evidence type="ECO:0000259" key="9">
    <source>
        <dbReference type="Pfam" id="PF00534"/>
    </source>
</evidence>
<keyword evidence="5 8" id="KW-0328">Glycosyltransferase</keyword>
<dbReference type="InterPro" id="IPR001296">
    <property type="entry name" value="Glyco_trans_1"/>
</dbReference>
<evidence type="ECO:0000256" key="3">
    <source>
        <dbReference type="ARBA" id="ARBA00004964"/>
    </source>
</evidence>
<evidence type="ECO:0000313" key="12">
    <source>
        <dbReference type="Proteomes" id="UP001225596"/>
    </source>
</evidence>
<protein>
    <recommendedName>
        <fullName evidence="8">Glycogen synthase</fullName>
        <ecNumber evidence="8">2.4.1.21</ecNumber>
    </recommendedName>
    <alternativeName>
        <fullName evidence="8">Starch [bacterial glycogen] synthase</fullName>
    </alternativeName>
</protein>
<dbReference type="Proteomes" id="UP001225596">
    <property type="component" value="Unassembled WGS sequence"/>
</dbReference>
<comment type="similarity">
    <text evidence="4 8">Belongs to the glycosyltransferase 1 family. Bacterial/plant glycogen synthase subfamily.</text>
</comment>
<evidence type="ECO:0000256" key="8">
    <source>
        <dbReference type="HAMAP-Rule" id="MF_00484"/>
    </source>
</evidence>
<dbReference type="HAMAP" id="MF_00484">
    <property type="entry name" value="Glycogen_synth"/>
    <property type="match status" value="1"/>
</dbReference>
<accession>A0ABU1BP12</accession>
<dbReference type="NCBIfam" id="NF001899">
    <property type="entry name" value="PRK00654.1-2"/>
    <property type="match status" value="1"/>
</dbReference>
<dbReference type="EC" id="2.4.1.21" evidence="8"/>
<name>A0ABU1BP12_9BURK</name>
<dbReference type="EMBL" id="JAUYVH010000005">
    <property type="protein sequence ID" value="MDQ9170730.1"/>
    <property type="molecule type" value="Genomic_DNA"/>
</dbReference>
<dbReference type="RefSeq" id="WP_338436668.1">
    <property type="nucleotide sequence ID" value="NZ_JAUYVH010000005.1"/>
</dbReference>
<dbReference type="Gene3D" id="3.40.50.2000">
    <property type="entry name" value="Glycogen Phosphorylase B"/>
    <property type="match status" value="2"/>
</dbReference>
<evidence type="ECO:0000259" key="10">
    <source>
        <dbReference type="Pfam" id="PF08323"/>
    </source>
</evidence>
<comment type="caution">
    <text evidence="11">The sequence shown here is derived from an EMBL/GenBank/DDBJ whole genome shotgun (WGS) entry which is preliminary data.</text>
</comment>
<sequence length="487" mass="53167">MIRVLHVCSEVYPLLKTGGLADVAGSLPPALARHDGDVRILVPGFPAITDGLPSPRLVAEVPARFGASAVRLYLADFPDTAGIKIYFIDAPGLYDRPGNPYSDALGKDYADNHRRFALLGWMAAQLAQGIDPSWGPQVVHGHDWHAGLAPAYLRAAEHRLGRKLAGTVFTIHNLAYQGVFAPYAFGELDLPDYFFNMHGLEFHGQISFMKAGLFYSDKLTTVSPTYAREIQGAEQGCGLQGLLNTRSADLHGILNGVDPLVWNPATDPAIASNYDAKSLERKLICKRVLQEECGLNVQNDAPLFTVVSRITEQKGLNLVQAGLHDIVQRGGQLVLLGAGDAAMEETFKKAAQAHPHSVSVHIGYDERRSHRLIAGGDVILVPSRFEPCGLTQLYGLAYGTLPLVRRVGGLADSVVDCTLENIAEGTATGFVFDHFDSQSFNTAVRRAFALYDRKDDWLRVQQAGMRQEFNWDVAAKAFMSLYRQVAA</sequence>
<organism evidence="11 12">
    <name type="scientific">Keguizhuia sedimenti</name>
    <dbReference type="NCBI Taxonomy" id="3064264"/>
    <lineage>
        <taxon>Bacteria</taxon>
        <taxon>Pseudomonadati</taxon>
        <taxon>Pseudomonadota</taxon>
        <taxon>Betaproteobacteria</taxon>
        <taxon>Burkholderiales</taxon>
        <taxon>Oxalobacteraceae</taxon>
        <taxon>Keguizhuia</taxon>
    </lineage>
</organism>
<dbReference type="NCBIfam" id="TIGR02095">
    <property type="entry name" value="glgA"/>
    <property type="match status" value="1"/>
</dbReference>
<evidence type="ECO:0000256" key="5">
    <source>
        <dbReference type="ARBA" id="ARBA00022676"/>
    </source>
</evidence>
<dbReference type="CDD" id="cd03791">
    <property type="entry name" value="GT5_Glycogen_synthase_DULL1-like"/>
    <property type="match status" value="1"/>
</dbReference>